<reference evidence="2" key="1">
    <citation type="submission" date="2020-06" db="EMBL/GenBank/DDBJ databases">
        <title>Draft genome of Bugula neritina, a colonial animal packing powerful symbionts and potential medicines.</title>
        <authorList>
            <person name="Rayko M."/>
        </authorList>
    </citation>
    <scope>NUCLEOTIDE SEQUENCE [LARGE SCALE GENOMIC DNA]</scope>
    <source>
        <strain evidence="2">Kwan_BN1</strain>
    </source>
</reference>
<proteinExistence type="predicted"/>
<keyword evidence="1" id="KW-0472">Membrane</keyword>
<evidence type="ECO:0000256" key="1">
    <source>
        <dbReference type="SAM" id="Phobius"/>
    </source>
</evidence>
<feature type="transmembrane region" description="Helical" evidence="1">
    <location>
        <begin position="161"/>
        <end position="185"/>
    </location>
</feature>
<accession>A0A7J7ITS3</accession>
<dbReference type="PANTHER" id="PTHR16189:SF6">
    <property type="entry name" value="AMINO ACID TRANSPORTER TRANSMEMBRANE DOMAIN-CONTAINING PROTEIN"/>
    <property type="match status" value="1"/>
</dbReference>
<dbReference type="OrthoDB" id="19473at2759"/>
<dbReference type="PANTHER" id="PTHR16189">
    <property type="entry name" value="TRANSMEMBRANE PROTEIN 104-RELATED"/>
    <property type="match status" value="1"/>
</dbReference>
<name>A0A7J7ITS3_BUGNE</name>
<feature type="transmembrane region" description="Helical" evidence="1">
    <location>
        <begin position="325"/>
        <end position="345"/>
    </location>
</feature>
<keyword evidence="3" id="KW-1185">Reference proteome</keyword>
<feature type="transmembrane region" description="Helical" evidence="1">
    <location>
        <begin position="90"/>
        <end position="112"/>
    </location>
</feature>
<feature type="transmembrane region" description="Helical" evidence="1">
    <location>
        <begin position="62"/>
        <end position="83"/>
    </location>
</feature>
<organism evidence="2 3">
    <name type="scientific">Bugula neritina</name>
    <name type="common">Brown bryozoan</name>
    <name type="synonym">Sertularia neritina</name>
    <dbReference type="NCBI Taxonomy" id="10212"/>
    <lineage>
        <taxon>Eukaryota</taxon>
        <taxon>Metazoa</taxon>
        <taxon>Spiralia</taxon>
        <taxon>Lophotrochozoa</taxon>
        <taxon>Bryozoa</taxon>
        <taxon>Gymnolaemata</taxon>
        <taxon>Cheilostomatida</taxon>
        <taxon>Flustrina</taxon>
        <taxon>Buguloidea</taxon>
        <taxon>Bugulidae</taxon>
        <taxon>Bugula</taxon>
    </lineage>
</organism>
<evidence type="ECO:0000313" key="3">
    <source>
        <dbReference type="Proteomes" id="UP000593567"/>
    </source>
</evidence>
<dbReference type="AlphaFoldDB" id="A0A7J7ITS3"/>
<dbReference type="Proteomes" id="UP000593567">
    <property type="component" value="Unassembled WGS sequence"/>
</dbReference>
<feature type="transmembrane region" description="Helical" evidence="1">
    <location>
        <begin position="293"/>
        <end position="313"/>
    </location>
</feature>
<evidence type="ECO:0000313" key="2">
    <source>
        <dbReference type="EMBL" id="KAF6016967.1"/>
    </source>
</evidence>
<protein>
    <submittedName>
        <fullName evidence="2">Uncharacterized protein</fullName>
    </submittedName>
</protein>
<keyword evidence="1" id="KW-1133">Transmembrane helix</keyword>
<gene>
    <name evidence="2" type="ORF">EB796_024729</name>
</gene>
<feature type="transmembrane region" description="Helical" evidence="1">
    <location>
        <begin position="238"/>
        <end position="260"/>
    </location>
</feature>
<sequence length="390" mass="43608">MVLYFTDSDSLPGHVDLFALGDRFLPRILSYAFGIHVLLTFTINGLSYALAGSQSYSDVFSITNTIVVLPFFCWILNLLAVFGRRLVDPFVSILTLFKGTLLLIVVVIAFIVGSTIQKEITNDFHYIADSFLTATVALGGTFLTMPYMFTKISFSEPDVRYYRLAITLGMVTCYVLETLWCWAVLDVVPQVDACLSIDYTNTSTTGCLPPGYTLQSAEENGEISTVPFSRVLDDSYPMYSWVGTVISVFIMISITVSYTFNSTVLCQTVEGVVSSVWRISWNRCDFKLASSEVIVAIAANFFLMTVIFVVALFNPQSFVIIVSKAMSIANNFGVGFYISIMMWRCTGKNFQYLEIPLPLSKFQVKLQYLVSVFFMLATVWGVVSWILESI</sequence>
<feature type="transmembrane region" description="Helical" evidence="1">
    <location>
        <begin position="28"/>
        <end position="50"/>
    </location>
</feature>
<dbReference type="EMBL" id="VXIV02003446">
    <property type="protein sequence ID" value="KAF6016967.1"/>
    <property type="molecule type" value="Genomic_DNA"/>
</dbReference>
<comment type="caution">
    <text evidence="2">The sequence shown here is derived from an EMBL/GenBank/DDBJ whole genome shotgun (WGS) entry which is preliminary data.</text>
</comment>
<feature type="transmembrane region" description="Helical" evidence="1">
    <location>
        <begin position="366"/>
        <end position="387"/>
    </location>
</feature>
<keyword evidence="1" id="KW-0812">Transmembrane</keyword>
<feature type="transmembrane region" description="Helical" evidence="1">
    <location>
        <begin position="124"/>
        <end position="149"/>
    </location>
</feature>